<name>A0A8J2L4V6_9HEXA</name>
<keyword evidence="3" id="KW-1185">Reference proteome</keyword>
<sequence length="346" mass="39845">MYSNTQFLSRYVRIIGILIFCSAIHLIFLPLLLGVFLYRGLVAIFAKYLRPDLDSFVTGVDLSFLSNDPQESVSNIVTSWIVNGYVSENRIQEMYQERVLNLKDSAGNLVYKKLTQFWTPFLGFAFWKTDKSFCLSNHVRIYDYDDVNLPKPSDETSLKEVMAQLMTLPWKPSQSHWEVLLVSEHDWALGRDTHDRYSVMIVRMDHSIVDAISLMGILRVLFQSPFTIDSSLRNVKQISLWDKYKFMYLFPYELAKLLPGMLRHRYLNKRDPSKPYIYDVSEKIPVSTIKKIKDKHEVAYGSVLHSSISGGICQILEALKKAPPKYIDLMTTLAMPDHPGGASNHT</sequence>
<keyword evidence="1" id="KW-1133">Transmembrane helix</keyword>
<comment type="caution">
    <text evidence="2">The sequence shown here is derived from an EMBL/GenBank/DDBJ whole genome shotgun (WGS) entry which is preliminary data.</text>
</comment>
<dbReference type="EMBL" id="CAJVCH010536920">
    <property type="protein sequence ID" value="CAG7825607.1"/>
    <property type="molecule type" value="Genomic_DNA"/>
</dbReference>
<keyword evidence="1" id="KW-0812">Transmembrane</keyword>
<evidence type="ECO:0000256" key="1">
    <source>
        <dbReference type="SAM" id="Phobius"/>
    </source>
</evidence>
<organism evidence="2 3">
    <name type="scientific">Allacma fusca</name>
    <dbReference type="NCBI Taxonomy" id="39272"/>
    <lineage>
        <taxon>Eukaryota</taxon>
        <taxon>Metazoa</taxon>
        <taxon>Ecdysozoa</taxon>
        <taxon>Arthropoda</taxon>
        <taxon>Hexapoda</taxon>
        <taxon>Collembola</taxon>
        <taxon>Symphypleona</taxon>
        <taxon>Sminthuridae</taxon>
        <taxon>Allacma</taxon>
    </lineage>
</organism>
<evidence type="ECO:0000313" key="2">
    <source>
        <dbReference type="EMBL" id="CAG7825607.1"/>
    </source>
</evidence>
<proteinExistence type="predicted"/>
<dbReference type="OrthoDB" id="619536at2759"/>
<gene>
    <name evidence="2" type="ORF">AFUS01_LOCUS35709</name>
</gene>
<protein>
    <recommendedName>
        <fullName evidence="4">Diacylglycerol O-acyltransferase</fullName>
    </recommendedName>
</protein>
<dbReference type="AlphaFoldDB" id="A0A8J2L4V6"/>
<dbReference type="Proteomes" id="UP000708208">
    <property type="component" value="Unassembled WGS sequence"/>
</dbReference>
<reference evidence="2" key="1">
    <citation type="submission" date="2021-06" db="EMBL/GenBank/DDBJ databases">
        <authorList>
            <person name="Hodson N. C."/>
            <person name="Mongue J. A."/>
            <person name="Jaron S. K."/>
        </authorList>
    </citation>
    <scope>NUCLEOTIDE SEQUENCE</scope>
</reference>
<keyword evidence="1" id="KW-0472">Membrane</keyword>
<evidence type="ECO:0000313" key="3">
    <source>
        <dbReference type="Proteomes" id="UP000708208"/>
    </source>
</evidence>
<feature type="transmembrane region" description="Helical" evidence="1">
    <location>
        <begin position="12"/>
        <end position="38"/>
    </location>
</feature>
<evidence type="ECO:0008006" key="4">
    <source>
        <dbReference type="Google" id="ProtNLM"/>
    </source>
</evidence>
<accession>A0A8J2L4V6</accession>